<organism evidence="2 3">
    <name type="scientific">Curtobacterium citri</name>
    <dbReference type="NCBI Taxonomy" id="3055139"/>
    <lineage>
        <taxon>Bacteria</taxon>
        <taxon>Bacillati</taxon>
        <taxon>Actinomycetota</taxon>
        <taxon>Actinomycetes</taxon>
        <taxon>Micrococcales</taxon>
        <taxon>Microbacteriaceae</taxon>
        <taxon>Curtobacterium</taxon>
    </lineage>
</organism>
<dbReference type="EMBL" id="JAUCML010000003">
    <property type="protein sequence ID" value="MDM7884593.1"/>
    <property type="molecule type" value="Genomic_DNA"/>
</dbReference>
<keyword evidence="1" id="KW-1133">Transmembrane helix</keyword>
<evidence type="ECO:0000313" key="3">
    <source>
        <dbReference type="Proteomes" id="UP001237823"/>
    </source>
</evidence>
<name>A0ABT7T4U7_9MICO</name>
<keyword evidence="1" id="KW-0812">Transmembrane</keyword>
<accession>A0ABT7T4U7</accession>
<reference evidence="2 3" key="1">
    <citation type="submission" date="2023-06" db="EMBL/GenBank/DDBJ databases">
        <authorList>
            <person name="Feng G."/>
            <person name="Li J."/>
            <person name="Zhu H."/>
        </authorList>
    </citation>
    <scope>NUCLEOTIDE SEQUENCE [LARGE SCALE GENOMIC DNA]</scope>
    <source>
        <strain evidence="2 3">RHCKG23</strain>
    </source>
</reference>
<sequence>MPSIGSYDVEPADLRRPVAWGLGAVATLTGVLAVIGWPLPVVSRYGRPSDAWDRTVLLVQEWAAHDGWRMSGASWLWGGLAVAATVGAVVVRASRPGHALSRRASLAVLLPGGVTAVTGPVVQAALGVPWSNYSAPEVDRPAVVVAVLVVAGVLALPLLQRRVARGRPSAGSSAGERHGRAPRP</sequence>
<keyword evidence="3" id="KW-1185">Reference proteome</keyword>
<proteinExistence type="predicted"/>
<keyword evidence="1" id="KW-0472">Membrane</keyword>
<feature type="transmembrane region" description="Helical" evidence="1">
    <location>
        <begin position="142"/>
        <end position="159"/>
    </location>
</feature>
<feature type="transmembrane region" description="Helical" evidence="1">
    <location>
        <begin position="106"/>
        <end position="130"/>
    </location>
</feature>
<feature type="transmembrane region" description="Helical" evidence="1">
    <location>
        <begin position="20"/>
        <end position="39"/>
    </location>
</feature>
<evidence type="ECO:0000256" key="1">
    <source>
        <dbReference type="SAM" id="Phobius"/>
    </source>
</evidence>
<protein>
    <submittedName>
        <fullName evidence="2">Uncharacterized protein</fullName>
    </submittedName>
</protein>
<evidence type="ECO:0000313" key="2">
    <source>
        <dbReference type="EMBL" id="MDM7884593.1"/>
    </source>
</evidence>
<comment type="caution">
    <text evidence="2">The sequence shown here is derived from an EMBL/GenBank/DDBJ whole genome shotgun (WGS) entry which is preliminary data.</text>
</comment>
<dbReference type="Proteomes" id="UP001237823">
    <property type="component" value="Unassembled WGS sequence"/>
</dbReference>
<dbReference type="RefSeq" id="WP_289458009.1">
    <property type="nucleotide sequence ID" value="NZ_JAUCML010000003.1"/>
</dbReference>
<gene>
    <name evidence="2" type="ORF">QUG92_05695</name>
</gene>
<feature type="transmembrane region" description="Helical" evidence="1">
    <location>
        <begin position="75"/>
        <end position="94"/>
    </location>
</feature>